<evidence type="ECO:0000256" key="6">
    <source>
        <dbReference type="ARBA" id="ARBA00023004"/>
    </source>
</evidence>
<dbReference type="GO" id="GO:0004497">
    <property type="term" value="F:monooxygenase activity"/>
    <property type="evidence" value="ECO:0007669"/>
    <property type="project" value="UniProtKB-KW"/>
</dbReference>
<evidence type="ECO:0000256" key="5">
    <source>
        <dbReference type="ARBA" id="ARBA00023002"/>
    </source>
</evidence>
<accession>A0AA39XUW8</accession>
<dbReference type="InterPro" id="IPR017972">
    <property type="entry name" value="Cyt_P450_CS"/>
</dbReference>
<evidence type="ECO:0000313" key="10">
    <source>
        <dbReference type="EMBL" id="KAK0640554.1"/>
    </source>
</evidence>
<evidence type="ECO:0000256" key="8">
    <source>
        <dbReference type="PIRSR" id="PIRSR602401-1"/>
    </source>
</evidence>
<proteinExistence type="inferred from homology"/>
<dbReference type="InterPro" id="IPR002401">
    <property type="entry name" value="Cyt_P450_E_grp-I"/>
</dbReference>
<dbReference type="PROSITE" id="PS00086">
    <property type="entry name" value="CYTOCHROME_P450"/>
    <property type="match status" value="1"/>
</dbReference>
<keyword evidence="4 8" id="KW-0479">Metal-binding</keyword>
<dbReference type="PRINTS" id="PR00385">
    <property type="entry name" value="P450"/>
</dbReference>
<dbReference type="GO" id="GO:0005506">
    <property type="term" value="F:iron ion binding"/>
    <property type="evidence" value="ECO:0007669"/>
    <property type="project" value="InterPro"/>
</dbReference>
<evidence type="ECO:0000256" key="3">
    <source>
        <dbReference type="ARBA" id="ARBA00022617"/>
    </source>
</evidence>
<dbReference type="CDD" id="cd11058">
    <property type="entry name" value="CYP60B-like"/>
    <property type="match status" value="1"/>
</dbReference>
<comment type="caution">
    <text evidence="10">The sequence shown here is derived from an EMBL/GenBank/DDBJ whole genome shotgun (WGS) entry which is preliminary data.</text>
</comment>
<dbReference type="Pfam" id="PF00067">
    <property type="entry name" value="p450"/>
    <property type="match status" value="1"/>
</dbReference>
<evidence type="ECO:0000256" key="7">
    <source>
        <dbReference type="ARBA" id="ARBA00023033"/>
    </source>
</evidence>
<dbReference type="Proteomes" id="UP001174936">
    <property type="component" value="Unassembled WGS sequence"/>
</dbReference>
<evidence type="ECO:0000256" key="2">
    <source>
        <dbReference type="ARBA" id="ARBA00010617"/>
    </source>
</evidence>
<protein>
    <submittedName>
        <fullName evidence="10">Cytochrome P450 monooxygenase</fullName>
    </submittedName>
</protein>
<dbReference type="InterPro" id="IPR001128">
    <property type="entry name" value="Cyt_P450"/>
</dbReference>
<evidence type="ECO:0000256" key="9">
    <source>
        <dbReference type="RuleBase" id="RU000461"/>
    </source>
</evidence>
<reference evidence="10" key="1">
    <citation type="submission" date="2023-06" db="EMBL/GenBank/DDBJ databases">
        <title>Genome-scale phylogeny and comparative genomics of the fungal order Sordariales.</title>
        <authorList>
            <consortium name="Lawrence Berkeley National Laboratory"/>
            <person name="Hensen N."/>
            <person name="Bonometti L."/>
            <person name="Westerberg I."/>
            <person name="Brannstrom I.O."/>
            <person name="Guillou S."/>
            <person name="Cros-Aarteil S."/>
            <person name="Calhoun S."/>
            <person name="Haridas S."/>
            <person name="Kuo A."/>
            <person name="Mondo S."/>
            <person name="Pangilinan J."/>
            <person name="Riley R."/>
            <person name="Labutti K."/>
            <person name="Andreopoulos B."/>
            <person name="Lipzen A."/>
            <person name="Chen C."/>
            <person name="Yanf M."/>
            <person name="Daum C."/>
            <person name="Ng V."/>
            <person name="Clum A."/>
            <person name="Steindorff A."/>
            <person name="Ohm R."/>
            <person name="Martin F."/>
            <person name="Silar P."/>
            <person name="Natvig D."/>
            <person name="Lalanne C."/>
            <person name="Gautier V."/>
            <person name="Ament-Velasquez S.L."/>
            <person name="Kruys A."/>
            <person name="Hutchinson M.I."/>
            <person name="Powell A.J."/>
            <person name="Barry K."/>
            <person name="Miller A.N."/>
            <person name="Grigoriev I.V."/>
            <person name="Debuchy R."/>
            <person name="Gladieux P."/>
            <person name="Thoren M.H."/>
            <person name="Johannesson H."/>
        </authorList>
    </citation>
    <scope>NUCLEOTIDE SEQUENCE</scope>
    <source>
        <strain evidence="10">SMH2532-1</strain>
    </source>
</reference>
<keyword evidence="5 9" id="KW-0560">Oxidoreductase</keyword>
<comment type="similarity">
    <text evidence="2 9">Belongs to the cytochrome P450 family.</text>
</comment>
<evidence type="ECO:0000256" key="4">
    <source>
        <dbReference type="ARBA" id="ARBA00022723"/>
    </source>
</evidence>
<evidence type="ECO:0000313" key="11">
    <source>
        <dbReference type="Proteomes" id="UP001174936"/>
    </source>
</evidence>
<comment type="cofactor">
    <cofactor evidence="1 8">
        <name>heme</name>
        <dbReference type="ChEBI" id="CHEBI:30413"/>
    </cofactor>
</comment>
<dbReference type="AlphaFoldDB" id="A0AA39XUW8"/>
<dbReference type="SUPFAM" id="SSF48264">
    <property type="entry name" value="Cytochrome P450"/>
    <property type="match status" value="1"/>
</dbReference>
<gene>
    <name evidence="10" type="ORF">B0T16DRAFT_356743</name>
</gene>
<dbReference type="InterPro" id="IPR050121">
    <property type="entry name" value="Cytochrome_P450_monoxygenase"/>
</dbReference>
<dbReference type="InterPro" id="IPR036396">
    <property type="entry name" value="Cyt_P450_sf"/>
</dbReference>
<keyword evidence="7 9" id="KW-0503">Monooxygenase</keyword>
<keyword evidence="3 8" id="KW-0349">Heme</keyword>
<dbReference type="PRINTS" id="PR00463">
    <property type="entry name" value="EP450I"/>
</dbReference>
<name>A0AA39XUW8_9PEZI</name>
<evidence type="ECO:0000256" key="1">
    <source>
        <dbReference type="ARBA" id="ARBA00001971"/>
    </source>
</evidence>
<organism evidence="10 11">
    <name type="scientific">Cercophora newfieldiana</name>
    <dbReference type="NCBI Taxonomy" id="92897"/>
    <lineage>
        <taxon>Eukaryota</taxon>
        <taxon>Fungi</taxon>
        <taxon>Dikarya</taxon>
        <taxon>Ascomycota</taxon>
        <taxon>Pezizomycotina</taxon>
        <taxon>Sordariomycetes</taxon>
        <taxon>Sordariomycetidae</taxon>
        <taxon>Sordariales</taxon>
        <taxon>Lasiosphaeriaceae</taxon>
        <taxon>Cercophora</taxon>
    </lineage>
</organism>
<dbReference type="EMBL" id="JAULSV010000006">
    <property type="protein sequence ID" value="KAK0640554.1"/>
    <property type="molecule type" value="Genomic_DNA"/>
</dbReference>
<feature type="binding site" description="axial binding residue" evidence="8">
    <location>
        <position position="454"/>
    </location>
    <ligand>
        <name>heme</name>
        <dbReference type="ChEBI" id="CHEBI:30413"/>
    </ligand>
    <ligandPart>
        <name>Fe</name>
        <dbReference type="ChEBI" id="CHEBI:18248"/>
    </ligandPart>
</feature>
<keyword evidence="6 8" id="KW-0408">Iron</keyword>
<dbReference type="GO" id="GO:0020037">
    <property type="term" value="F:heme binding"/>
    <property type="evidence" value="ECO:0007669"/>
    <property type="project" value="InterPro"/>
</dbReference>
<dbReference type="Gene3D" id="1.10.630.10">
    <property type="entry name" value="Cytochrome P450"/>
    <property type="match status" value="1"/>
</dbReference>
<dbReference type="PANTHER" id="PTHR24305:SF230">
    <property type="entry name" value="P450, PUTATIVE (EUROFUNG)-RELATED"/>
    <property type="match status" value="1"/>
</dbReference>
<sequence length="511" mass="57706">MALFAPFETVPLSSWSGWALGLALLYAGSRMVYNVYFHPLRHYPGPKLWAASILPYTYNWLARSTYSSISRLHARYGDVVRVAPNRLSYIHPDAWNDIRGHRKMGEGEHTKDPDFYSTAIHNLLGANRSDHARFRRALAHGFSARSMQLQQPLIMQYMDLLLSRLNDKVAPTSKGGNPSPAVVDLAAYFNYTTFDVIGDLSFGSPFGCLETEELHPWVKVIFDTTPNVHIIIALRRVVPFVITALRTLAPNVLGKTMADQIAFAGKRVDKRLSSHTSRPDYIDAMIAGQGDADKEIEYFEIVENARLLVFAGSETTATALSGAAWLLAMHPEVQKKLAQEVRSEFKSGDEIDMHSVQKLKYMLAVLDESLRLLPAVPASLPRICQKGGDTICGKYVPEGAAMEIWPMVVFHSSRNFTDPKKFIPERWLDGPESERFAKDRVQAFQPFSVGPRNCIGRNLAYTEMRLIMAKLMWNFDLSPADEEARSWMDRCIPFHLWHRPPLNIKLTPVAR</sequence>
<dbReference type="GO" id="GO:0016705">
    <property type="term" value="F:oxidoreductase activity, acting on paired donors, with incorporation or reduction of molecular oxygen"/>
    <property type="evidence" value="ECO:0007669"/>
    <property type="project" value="InterPro"/>
</dbReference>
<dbReference type="PANTHER" id="PTHR24305">
    <property type="entry name" value="CYTOCHROME P450"/>
    <property type="match status" value="1"/>
</dbReference>
<keyword evidence="11" id="KW-1185">Reference proteome</keyword>